<dbReference type="EMBL" id="JBFSSG010000100">
    <property type="protein sequence ID" value="MEZ8724182.1"/>
    <property type="molecule type" value="Genomic_DNA"/>
</dbReference>
<accession>A0ABV4N4L6</accession>
<organism evidence="5 6">
    <name type="scientific">Vibrio pomeroyi</name>
    <dbReference type="NCBI Taxonomy" id="198832"/>
    <lineage>
        <taxon>Bacteria</taxon>
        <taxon>Pseudomonadati</taxon>
        <taxon>Pseudomonadota</taxon>
        <taxon>Gammaproteobacteria</taxon>
        <taxon>Vibrionales</taxon>
        <taxon>Vibrionaceae</taxon>
        <taxon>Vibrio</taxon>
    </lineage>
</organism>
<dbReference type="PANTHER" id="PTHR38340">
    <property type="entry name" value="S-LAYER PROTEIN"/>
    <property type="match status" value="1"/>
</dbReference>
<dbReference type="InterPro" id="IPR011049">
    <property type="entry name" value="Serralysin-like_metalloprot_C"/>
</dbReference>
<sequence length="2400" mass="261606">MSNNNEVHNSSNTQESQTSDNTLDTDVQADLFQRVTQDMLNSLTGSEDPDPMSIFDNMADALANEPGNEDIVQAIRELKSDPEMLREITKYQNSLNGDDDITTVGALPEAESSTSSLTIDFTGNSVADLELYSDYITGSGTTLGGFFSALPGTLGQLAESGSGANIEKLKKLDHNNQIKTRINNLSELRVQIFDQFRHDPLDYEFVVKNKYSDLSLSEAFDSRMKFKSELEELQLKQKDLFSKDAKQARKNIRLDFEEVKAAKIHRAKLLNSISDVPDLENNKYANLSEQALKNAYLENKRLFNAEIEKVNNFEKQSNLSMKRLSKSAKRAQKLFGKVNDGISKGSSFFSLIQGGIDTAAGAGKDVDAEIDEHGNLPAITEKNLRISTGVFGLAKGTLDLGTFITQKVVAKVGTEASEAVGKKVARFAPVAGAFLSVGVGVNSMLKNAKAADQALKQGNGGRAAMFSVMAALDIVTMVLDVFSGIADFIPGVGTAVSFIVDLVSTALSFISDMIGWFTEQVDTRSPETILEQDFKDFVKEGGPLETYVDNLWTSYKTQGYDLLEYYVDPEGAGLVGDEEDEDYQRKLAEAQKTEAHKAVRGAKDTVNLLRKAIIDNTYGDATREGGAADDLISVVSEDLKSSKILRGYGGNDILIGGLGGDFIYGGEGDDTLQGRDGDDLIEGGAGNDYIVGGAGVDKLYGGPGDDTIVFEPGIDTVVVGGPDNDLVVSKIDEAVYISLNNEVAATSDASGFSNKAVAFDPAALWNKNLESSYLYPEENVNTLAALVFNSLENNQQKSYLGMYEISQEEIDSGKTSETTLKSIEEKLGDKKVWILGKAEIWGNTYVMTDGTYLYRMTYYDESDSVRLSLAKWEKNIRDTAEAIENGELKVEQNSNALNKLVADFVATSLQTAENIIVDGSKKAYLEGDEQDNYIKLAFNQRSGAAVEQADIVLRGGNDTFVLENNEKSSNDLSTNIVRVYGGEGTDKLRLSNVEDVHSRYYKDRSFSYVLMNKDGDANGKNLANDQVRLHADSIESVYLDSSKLKNYTDSNVQLDASLYDQDLSIDVNTKGIAKVTTTEHNDKVNILNFGEGTQFNNAGGVDTLNFSSYSQQALDIDLASRTVTGKVAPSYAVDVENHSFEDVASLDSTISDGTDGKGWDFGVAEVGESLSSRAASTFHSSLNHGFRDYKGIKFGDGSGSFILSSGQDWSDSTARLKQTLTETFSSHFDYELKFNYSPVFDNRAWSIFGDQSRKDGFIKGYMVVDGEVIGEKTITIDNTVPASEIKATTNLIDPIQYWQTFTLNVSGKELAQYEGKNITIELANHKPDSYHPRMLTTVAVDNVRFTKTRNDQTQEVELATIGQNSNFAIIATEMSGDHLKGNSDDNSLAAYGGTDTVEGRDGDDVLTAQRGKHILKGGEGSDTYKISGARVQESLLVSVSNDNDGTITVQAKNGEWSNNQLVVDVLQHESGLTIDPTSLEIIDIDGNVVSNKGAISIVDNKLAFSPNNDFSSLERNRSEQIFVRFTSIGSSAELEDVSAANQIKLLSVNNVDDLKIELDEAQGKVLFKNKHGDLLFTDEGLSWDPNLAQKPDLRELAADFALRYQKMSFKDEIILGPDIYTMLLNKLNIEMSYSIEGKSKSDVTQLEQQAASATWDMYMRHSQGEGSVTGDGDDVIFADGNTVRTVATNHGDDIIYAVDGNGDLTIDTGAGNDSVAVGNLNRHVTVKFTSEQDDVDTLVVKNWVPNSIAITQSNGNYEWHIAGNKVLTLESLPDKILFEQADGKKFIVEDEEVIAYFTSRNPSSITDTQDFNFIKFLDKDGNFGLRYTDVDSESITIKIDGDSDPNSDKSISLMAGDRVLQTFNMDLEETLKNKRNLSATGLAYGIKTLTPGGIILADKTLNANGLADLVNAVLNKPDGREGTYKGFVEGTVLQLSEAQSSDVTLIVTSSSGLRLWLMAGERQLQLFTFKDIKSRVIDIENTAQKVAESLPHGIRFKDQSLDAAGVETFITQLLSDPTKRTVLNRSKFAGTSVPAISVDESAVQWQSLYQASSDSEGVAAQGESIIETVDSQFALDKAYRVSADTLGNDEQITIALYAGDVLLKEATQGNELVVKAEDLTSAQLNAAFNQQLSIRLSNSGNSDVQVSNLSIDTRSLNTNSNYVFRRRLQIHGVDDFAALIRSGIRNLYRTTGDGTGSFLNLYENHGSVTVNGVKGTELDLTSFERLDGTILDDRIKGHAESNWIDGLGGDDLILVEQGKDNHVTGGMGNDVIKAGKGDDTFYYREGDGNDMVEDTGGDNRLVLNNLDMDDVWLSRNTDGELLVQFGDSQNGADWQGQPDGSIRIKGDIEEIQLGDKTLNTANINLLVQAMAGHDVGDMDAVTSGGQTVAQQLETLWMPKS</sequence>
<dbReference type="PANTHER" id="PTHR38340:SF1">
    <property type="entry name" value="S-LAYER PROTEIN"/>
    <property type="match status" value="1"/>
</dbReference>
<comment type="subcellular location">
    <subcellularLocation>
        <location evidence="1">Secreted</location>
    </subcellularLocation>
</comment>
<dbReference type="SUPFAM" id="SSF51120">
    <property type="entry name" value="beta-Roll"/>
    <property type="match status" value="4"/>
</dbReference>
<dbReference type="InterPro" id="IPR001343">
    <property type="entry name" value="Hemolysn_Ca-bd"/>
</dbReference>
<name>A0ABV4N4L6_9VIBR</name>
<evidence type="ECO:0000313" key="5">
    <source>
        <dbReference type="EMBL" id="MEZ8724182.1"/>
    </source>
</evidence>
<proteinExistence type="predicted"/>
<keyword evidence="3" id="KW-0106">Calcium</keyword>
<comment type="caution">
    <text evidence="5">The sequence shown here is derived from an EMBL/GenBank/DDBJ whole genome shotgun (WGS) entry which is preliminary data.</text>
</comment>
<dbReference type="InterPro" id="IPR050557">
    <property type="entry name" value="RTX_toxin/Mannuronan_C5-epim"/>
</dbReference>
<gene>
    <name evidence="5" type="ORF">AB6D66_24200</name>
</gene>
<evidence type="ECO:0000313" key="6">
    <source>
        <dbReference type="Proteomes" id="UP001570071"/>
    </source>
</evidence>
<dbReference type="PRINTS" id="PR00313">
    <property type="entry name" value="CABNDNGRPT"/>
</dbReference>
<dbReference type="InterPro" id="IPR018511">
    <property type="entry name" value="Hemolysin-typ_Ca-bd_CS"/>
</dbReference>
<dbReference type="Pfam" id="PF00353">
    <property type="entry name" value="HemolysinCabind"/>
    <property type="match status" value="3"/>
</dbReference>
<dbReference type="Gene3D" id="2.150.10.10">
    <property type="entry name" value="Serralysin-like metalloprotease, C-terminal"/>
    <property type="match status" value="3"/>
</dbReference>
<dbReference type="Gene3D" id="2.160.20.160">
    <property type="match status" value="1"/>
</dbReference>
<evidence type="ECO:0000256" key="3">
    <source>
        <dbReference type="ARBA" id="ARBA00022837"/>
    </source>
</evidence>
<keyword evidence="6" id="KW-1185">Reference proteome</keyword>
<dbReference type="PROSITE" id="PS00330">
    <property type="entry name" value="HEMOLYSIN_CALCIUM"/>
    <property type="match status" value="3"/>
</dbReference>
<keyword evidence="2" id="KW-0964">Secreted</keyword>
<reference evidence="5 6" key="1">
    <citation type="journal article" date="2024" name="ISME J.">
        <title>Tailless and filamentous prophages are predominant in marine Vibrio.</title>
        <authorList>
            <person name="Steensen K."/>
            <person name="Seneca J."/>
            <person name="Bartlau N."/>
            <person name="Yu X.A."/>
            <person name="Hussain F.A."/>
            <person name="Polz M.F."/>
        </authorList>
    </citation>
    <scope>NUCLEOTIDE SEQUENCE [LARGE SCALE GENOMIC DNA]</scope>
    <source>
        <strain evidence="5 6">10N.239.312.F12</strain>
    </source>
</reference>
<evidence type="ECO:0000256" key="1">
    <source>
        <dbReference type="ARBA" id="ARBA00004613"/>
    </source>
</evidence>
<dbReference type="RefSeq" id="WP_248372263.1">
    <property type="nucleotide sequence ID" value="NZ_JBFSSG010000100.1"/>
</dbReference>
<feature type="region of interest" description="Disordered" evidence="4">
    <location>
        <begin position="1"/>
        <end position="21"/>
    </location>
</feature>
<protein>
    <submittedName>
        <fullName evidence="5">Calcium-binding protein</fullName>
    </submittedName>
</protein>
<evidence type="ECO:0000256" key="2">
    <source>
        <dbReference type="ARBA" id="ARBA00022525"/>
    </source>
</evidence>
<evidence type="ECO:0000256" key="4">
    <source>
        <dbReference type="SAM" id="MobiDB-lite"/>
    </source>
</evidence>
<dbReference type="Proteomes" id="UP001570071">
    <property type="component" value="Unassembled WGS sequence"/>
</dbReference>